<dbReference type="GO" id="GO:0005524">
    <property type="term" value="F:ATP binding"/>
    <property type="evidence" value="ECO:0007669"/>
    <property type="project" value="UniProtKB-KW"/>
</dbReference>
<proteinExistence type="predicted"/>
<evidence type="ECO:0000259" key="4">
    <source>
        <dbReference type="PROSITE" id="PS50893"/>
    </source>
</evidence>
<name>A0A2R6B2A2_9ARCH</name>
<accession>A0A2R6B2A2</accession>
<dbReference type="SMART" id="SM00382">
    <property type="entry name" value="AAA"/>
    <property type="match status" value="1"/>
</dbReference>
<keyword evidence="1" id="KW-0813">Transport</keyword>
<dbReference type="Pfam" id="PF00005">
    <property type="entry name" value="ABC_tran"/>
    <property type="match status" value="1"/>
</dbReference>
<dbReference type="InterPro" id="IPR003439">
    <property type="entry name" value="ABC_transporter-like_ATP-bd"/>
</dbReference>
<gene>
    <name evidence="5" type="ORF">B9Q08_00910</name>
</gene>
<dbReference type="InterPro" id="IPR051782">
    <property type="entry name" value="ABC_Transporter_VariousFunc"/>
</dbReference>
<reference evidence="5 6" key="1">
    <citation type="submission" date="2017-04" db="EMBL/GenBank/DDBJ databases">
        <title>Novel microbial lineages endemic to geothermal iron-oxide mats fill important gaps in the evolutionary history of Archaea.</title>
        <authorList>
            <person name="Jay Z.J."/>
            <person name="Beam J.P."/>
            <person name="Dlakic M."/>
            <person name="Rusch D.B."/>
            <person name="Kozubal M.A."/>
            <person name="Inskeep W.P."/>
        </authorList>
    </citation>
    <scope>NUCLEOTIDE SEQUENCE [LARGE SCALE GENOMIC DNA]</scope>
    <source>
        <strain evidence="5">ECH_B_SAG-M15</strain>
    </source>
</reference>
<dbReference type="InterPro" id="IPR017871">
    <property type="entry name" value="ABC_transporter-like_CS"/>
</dbReference>
<dbReference type="Gene3D" id="3.40.50.300">
    <property type="entry name" value="P-loop containing nucleotide triphosphate hydrolases"/>
    <property type="match status" value="1"/>
</dbReference>
<protein>
    <recommendedName>
        <fullName evidence="4">ABC transporter domain-containing protein</fullName>
    </recommendedName>
</protein>
<dbReference type="GO" id="GO:0016887">
    <property type="term" value="F:ATP hydrolysis activity"/>
    <property type="evidence" value="ECO:0007669"/>
    <property type="project" value="InterPro"/>
</dbReference>
<dbReference type="InterPro" id="IPR003593">
    <property type="entry name" value="AAA+_ATPase"/>
</dbReference>
<dbReference type="CDD" id="cd03230">
    <property type="entry name" value="ABC_DR_subfamily_A"/>
    <property type="match status" value="1"/>
</dbReference>
<dbReference type="SUPFAM" id="SSF52540">
    <property type="entry name" value="P-loop containing nucleoside triphosphate hydrolases"/>
    <property type="match status" value="1"/>
</dbReference>
<dbReference type="Proteomes" id="UP000240490">
    <property type="component" value="Unassembled WGS sequence"/>
</dbReference>
<dbReference type="PANTHER" id="PTHR42939:SF1">
    <property type="entry name" value="ABC TRANSPORTER ATP-BINDING PROTEIN ALBC-RELATED"/>
    <property type="match status" value="1"/>
</dbReference>
<dbReference type="PROSITE" id="PS00211">
    <property type="entry name" value="ABC_TRANSPORTER_1"/>
    <property type="match status" value="1"/>
</dbReference>
<evidence type="ECO:0000256" key="2">
    <source>
        <dbReference type="ARBA" id="ARBA00022741"/>
    </source>
</evidence>
<keyword evidence="3" id="KW-0067">ATP-binding</keyword>
<evidence type="ECO:0000256" key="1">
    <source>
        <dbReference type="ARBA" id="ARBA00022448"/>
    </source>
</evidence>
<dbReference type="EMBL" id="NEXJ01000017">
    <property type="protein sequence ID" value="PSN92736.1"/>
    <property type="molecule type" value="Genomic_DNA"/>
</dbReference>
<evidence type="ECO:0000313" key="5">
    <source>
        <dbReference type="EMBL" id="PSN92736.1"/>
    </source>
</evidence>
<sequence>MFVVDDPLVVDGLVVRYGAKVAVDGLSFRLRPGEVYGLLGPNGAGKTSTIKAILGLVEPSSGSALVYGKRAKDDPVYVKSKIGAVLENPVLFDSLTPNEFFEFVASVRGVRDVDRIRALIEAFDLQTYMETPIAALSLGNKQKVAVVAALLHSPGLLILDEPFNGLDVRAVAIFKDILLKHIEKGGAVLFSTHIMEVAEKICTRVGIIHQGRMVDEGTVDELKQRIHGSSLEEILLKATQLEKDVAEALKGLG</sequence>
<comment type="caution">
    <text evidence="5">The sequence shown here is derived from an EMBL/GenBank/DDBJ whole genome shotgun (WGS) entry which is preliminary data.</text>
</comment>
<keyword evidence="2" id="KW-0547">Nucleotide-binding</keyword>
<evidence type="ECO:0000256" key="3">
    <source>
        <dbReference type="ARBA" id="ARBA00022840"/>
    </source>
</evidence>
<dbReference type="AlphaFoldDB" id="A0A2R6B2A2"/>
<dbReference type="PANTHER" id="PTHR42939">
    <property type="entry name" value="ABC TRANSPORTER ATP-BINDING PROTEIN ALBC-RELATED"/>
    <property type="match status" value="1"/>
</dbReference>
<evidence type="ECO:0000313" key="6">
    <source>
        <dbReference type="Proteomes" id="UP000240490"/>
    </source>
</evidence>
<dbReference type="PROSITE" id="PS50893">
    <property type="entry name" value="ABC_TRANSPORTER_2"/>
    <property type="match status" value="1"/>
</dbReference>
<organism evidence="5 6">
    <name type="scientific">Candidatus Marsarchaeota G2 archaeon ECH_B_SAG-M15</name>
    <dbReference type="NCBI Taxonomy" id="1978162"/>
    <lineage>
        <taxon>Archaea</taxon>
        <taxon>Candidatus Marsarchaeota</taxon>
        <taxon>Candidatus Marsarchaeota group 2</taxon>
    </lineage>
</organism>
<feature type="domain" description="ABC transporter" evidence="4">
    <location>
        <begin position="8"/>
        <end position="235"/>
    </location>
</feature>
<dbReference type="InterPro" id="IPR027417">
    <property type="entry name" value="P-loop_NTPase"/>
</dbReference>